<gene>
    <name evidence="2" type="ORF">PCASD_00599</name>
</gene>
<evidence type="ECO:0000313" key="2">
    <source>
        <dbReference type="EMBL" id="PLW51621.1"/>
    </source>
</evidence>
<dbReference type="EMBL" id="PGCI01000004">
    <property type="protein sequence ID" value="PLW51621.1"/>
    <property type="molecule type" value="Genomic_DNA"/>
</dbReference>
<organism evidence="2 3">
    <name type="scientific">Puccinia coronata f. sp. avenae</name>
    <dbReference type="NCBI Taxonomy" id="200324"/>
    <lineage>
        <taxon>Eukaryota</taxon>
        <taxon>Fungi</taxon>
        <taxon>Dikarya</taxon>
        <taxon>Basidiomycota</taxon>
        <taxon>Pucciniomycotina</taxon>
        <taxon>Pucciniomycetes</taxon>
        <taxon>Pucciniales</taxon>
        <taxon>Pucciniaceae</taxon>
        <taxon>Puccinia</taxon>
    </lineage>
</organism>
<feature type="region of interest" description="Disordered" evidence="1">
    <location>
        <begin position="36"/>
        <end position="84"/>
    </location>
</feature>
<feature type="compositionally biased region" description="Polar residues" evidence="1">
    <location>
        <begin position="62"/>
        <end position="80"/>
    </location>
</feature>
<protein>
    <submittedName>
        <fullName evidence="2">Uncharacterized protein</fullName>
    </submittedName>
</protein>
<evidence type="ECO:0000256" key="1">
    <source>
        <dbReference type="SAM" id="MobiDB-lite"/>
    </source>
</evidence>
<name>A0A2N5VNQ2_9BASI</name>
<accession>A0A2N5VNQ2</accession>
<sequence length="136" mass="15045">MFNQPWPWPYQHSPITGEYWNVEGYPAPATNPPAPAISVANRANLPQPTNLHPTYTHAHPTSYHTASPSPGPYSSSQNLVSYPDHSQAPYTRPLAINITSTQQLIAIHISNLTPHHTQAALHFPQDITAIPMLTRL</sequence>
<dbReference type="AlphaFoldDB" id="A0A2N5VNQ2"/>
<comment type="caution">
    <text evidence="2">The sequence shown here is derived from an EMBL/GenBank/DDBJ whole genome shotgun (WGS) entry which is preliminary data.</text>
</comment>
<evidence type="ECO:0000313" key="3">
    <source>
        <dbReference type="Proteomes" id="UP000235392"/>
    </source>
</evidence>
<feature type="compositionally biased region" description="Polar residues" evidence="1">
    <location>
        <begin position="44"/>
        <end position="53"/>
    </location>
</feature>
<reference evidence="2 3" key="1">
    <citation type="submission" date="2017-11" db="EMBL/GenBank/DDBJ databases">
        <title>De novo assembly and phasing of dikaryotic genomes from two isolates of Puccinia coronata f. sp. avenae, the causal agent of oat crown rust.</title>
        <authorList>
            <person name="Miller M.E."/>
            <person name="Zhang Y."/>
            <person name="Omidvar V."/>
            <person name="Sperschneider J."/>
            <person name="Schwessinger B."/>
            <person name="Raley C."/>
            <person name="Palmer J.M."/>
            <person name="Garnica D."/>
            <person name="Upadhyaya N."/>
            <person name="Rathjen J."/>
            <person name="Taylor J.M."/>
            <person name="Park R.F."/>
            <person name="Dodds P.N."/>
            <person name="Hirsch C.D."/>
            <person name="Kianian S.F."/>
            <person name="Figueroa M."/>
        </authorList>
    </citation>
    <scope>NUCLEOTIDE SEQUENCE [LARGE SCALE GENOMIC DNA]</scope>
    <source>
        <strain evidence="2">12SD80</strain>
    </source>
</reference>
<proteinExistence type="predicted"/>
<dbReference type="Proteomes" id="UP000235392">
    <property type="component" value="Unassembled WGS sequence"/>
</dbReference>